<dbReference type="Proteomes" id="UP001412239">
    <property type="component" value="Unassembled WGS sequence"/>
</dbReference>
<keyword evidence="1" id="KW-0732">Signal</keyword>
<gene>
    <name evidence="2" type="ORF">GSTUAT00007729001</name>
</gene>
<evidence type="ECO:0000313" key="3">
    <source>
        <dbReference type="Proteomes" id="UP001412239"/>
    </source>
</evidence>
<evidence type="ECO:0000313" key="2">
    <source>
        <dbReference type="EMBL" id="CUS08147.1"/>
    </source>
</evidence>
<feature type="chain" id="PRO_5012200552" evidence="1">
    <location>
        <begin position="26"/>
        <end position="57"/>
    </location>
</feature>
<organism evidence="2 3">
    <name type="scientific">Tuber aestivum</name>
    <name type="common">summer truffle</name>
    <dbReference type="NCBI Taxonomy" id="59557"/>
    <lineage>
        <taxon>Eukaryota</taxon>
        <taxon>Fungi</taxon>
        <taxon>Dikarya</taxon>
        <taxon>Ascomycota</taxon>
        <taxon>Pezizomycotina</taxon>
        <taxon>Pezizomycetes</taxon>
        <taxon>Pezizales</taxon>
        <taxon>Tuberaceae</taxon>
        <taxon>Tuber</taxon>
    </lineage>
</organism>
<protein>
    <submittedName>
        <fullName evidence="2">Uncharacterized protein</fullName>
    </submittedName>
</protein>
<feature type="signal peptide" evidence="1">
    <location>
        <begin position="1"/>
        <end position="25"/>
    </location>
</feature>
<keyword evidence="3" id="KW-1185">Reference proteome</keyword>
<name>A0A292PNS8_9PEZI</name>
<sequence length="57" mass="6529">MPIANRLTMLGIWVFSSRSILLVTAKVEAPFVFVRVSNLHFLDAREQFYRSSGELVD</sequence>
<accession>A0A292PNS8</accession>
<dbReference type="EMBL" id="LN891145">
    <property type="protein sequence ID" value="CUS08147.1"/>
    <property type="molecule type" value="Genomic_DNA"/>
</dbReference>
<proteinExistence type="predicted"/>
<evidence type="ECO:0000256" key="1">
    <source>
        <dbReference type="SAM" id="SignalP"/>
    </source>
</evidence>
<reference evidence="2" key="1">
    <citation type="submission" date="2015-10" db="EMBL/GenBank/DDBJ databases">
        <authorList>
            <person name="Regsiter A."/>
            <person name="william w."/>
        </authorList>
    </citation>
    <scope>NUCLEOTIDE SEQUENCE</scope>
    <source>
        <strain evidence="2">Montdore</strain>
    </source>
</reference>
<feature type="non-terminal residue" evidence="2">
    <location>
        <position position="57"/>
    </location>
</feature>
<dbReference type="AlphaFoldDB" id="A0A292PNS8"/>